<protein>
    <recommendedName>
        <fullName evidence="4">DUF4241 domain-containing protein</fullName>
    </recommendedName>
</protein>
<sequence>MLKRIVTALGAALAGLFPAARAVAAPGDPPAYTAAFEKAFTPGFTVATRTTLNGETVVETVPFRTVEAGTLKLPSGRISAADPFIALSDAKPFAEAVPRGVFPVRLAVGEFPRGGVRVAFARVDFSATPVVRWSLAVPEGQSLSTLKNDEIFGYGVDAGTGAFFDPVASKAAGQLLDANPDAWEDWQTEGEANGPKVIGPYSFLLDLDLGDANAIMFHSGWGDGFYASWFGFDADGNVAALVTDFQTIDWATADW</sequence>
<evidence type="ECO:0008006" key="4">
    <source>
        <dbReference type="Google" id="ProtNLM"/>
    </source>
</evidence>
<dbReference type="STRING" id="1029756.W911_11770"/>
<dbReference type="Proteomes" id="UP000018542">
    <property type="component" value="Chromosome"/>
</dbReference>
<evidence type="ECO:0000313" key="2">
    <source>
        <dbReference type="EMBL" id="AHB48928.1"/>
    </source>
</evidence>
<keyword evidence="3" id="KW-1185">Reference proteome</keyword>
<gene>
    <name evidence="2" type="ORF">W911_11770</name>
</gene>
<feature type="signal peptide" evidence="1">
    <location>
        <begin position="1"/>
        <end position="24"/>
    </location>
</feature>
<dbReference type="InterPro" id="IPR025335">
    <property type="entry name" value="DUF4241"/>
</dbReference>
<dbReference type="HOGENOM" id="CLU_091303_1_0_5"/>
<proteinExistence type="predicted"/>
<dbReference type="KEGG" id="hni:W911_11770"/>
<keyword evidence="1" id="KW-0732">Signal</keyword>
<dbReference type="AlphaFoldDB" id="V5SEH8"/>
<accession>V5SEH8</accession>
<organism evidence="2 3">
    <name type="scientific">Hyphomicrobium nitrativorans NL23</name>
    <dbReference type="NCBI Taxonomy" id="1029756"/>
    <lineage>
        <taxon>Bacteria</taxon>
        <taxon>Pseudomonadati</taxon>
        <taxon>Pseudomonadota</taxon>
        <taxon>Alphaproteobacteria</taxon>
        <taxon>Hyphomicrobiales</taxon>
        <taxon>Hyphomicrobiaceae</taxon>
        <taxon>Hyphomicrobium</taxon>
    </lineage>
</organism>
<dbReference type="Pfam" id="PF14025">
    <property type="entry name" value="DUF4241"/>
    <property type="match status" value="1"/>
</dbReference>
<reference evidence="2 3" key="1">
    <citation type="journal article" date="2014" name="Genome Announc.">
        <title>Complete Genome Sequence of Hyphomicrobium nitrativorans Strain NL23, a Denitrifying Bacterium Isolated from Biofilm of a Methanol-Fed Denitrification System Treating Seawater at the Montreal Biodome.</title>
        <authorList>
            <person name="Martineau C."/>
            <person name="Villeneuve C."/>
            <person name="Mauffrey F."/>
            <person name="Villemur R."/>
        </authorList>
    </citation>
    <scope>NUCLEOTIDE SEQUENCE [LARGE SCALE GENOMIC DNA]</scope>
    <source>
        <strain evidence="2">NL23</strain>
    </source>
</reference>
<name>V5SEH8_9HYPH</name>
<dbReference type="RefSeq" id="WP_023787696.1">
    <property type="nucleotide sequence ID" value="NC_022997.1"/>
</dbReference>
<dbReference type="PATRIC" id="fig|1029756.8.peg.2442"/>
<dbReference type="OrthoDB" id="9789980at2"/>
<evidence type="ECO:0000313" key="3">
    <source>
        <dbReference type="Proteomes" id="UP000018542"/>
    </source>
</evidence>
<dbReference type="EMBL" id="CP006912">
    <property type="protein sequence ID" value="AHB48928.1"/>
    <property type="molecule type" value="Genomic_DNA"/>
</dbReference>
<feature type="chain" id="PRO_5004740581" description="DUF4241 domain-containing protein" evidence="1">
    <location>
        <begin position="25"/>
        <end position="255"/>
    </location>
</feature>
<evidence type="ECO:0000256" key="1">
    <source>
        <dbReference type="SAM" id="SignalP"/>
    </source>
</evidence>